<dbReference type="PROSITE" id="PS50897">
    <property type="entry name" value="CTLH"/>
    <property type="match status" value="2"/>
</dbReference>
<feature type="compositionally biased region" description="Low complexity" evidence="1">
    <location>
        <begin position="639"/>
        <end position="661"/>
    </location>
</feature>
<sequence>MDSTPVNWDTLDSLIINFAKSENLLEDCTESSSPSSPSSSGYHSRLVIRQIRKFIEIGDIDSSINLLRIHAPFVLDDHRLLFRLQKQKFIELLRRGTTKDRDAAIDCIRTVLAPCALDAYPEAYEEFKHVLLALIFDKDDQTSPVANEWSEKRRFDIAGLLSSVLRVHLQAFDPIFSMTLRYLISIHKGFCFRQGISSPVSDLTERLLIEERDPAPTPQESLLEAPPFDEVDVQALAHAVDLTRQGAIDSLRSAKGDLFQAFKNELCRMRMDVSVLDDLVHEYCVYRGIVECGLSSGHASDVQSLGRSSITCEPDPSNGSSLDCSINMDVQPCKDSDGETSVSNPDSIGTQEMNVRGIDVERRVAYETESNREDCSTSSPENFKNFQKNRGHGTGERTGRKRWRGRNEGLEVSPDISLTGTSKQKLSDRDHAADIFMSNEKQVSVKRPASENFHIGEEYKYDIVLEMKELASKGMAVEVVKEINALDPNFFVHNPDLLFQLKQVEFLKLISSGDREGAIKVAKSFLGPSTASNATLLKPLKETLFLALIMKPNEDALTKGVPLSLLATSLQVALGRRLGIEEPQLMKIVRTTIHSHNEWFKIQMCKDRFEGLLKIDSLKDINTPLLTESKSNINLDADTSGSSQVTVSSSSRMLEDSSSPSQVSPGDVICDESAILKVMEFLALPRADAIHLLAEYNGNAETVIQQIFA</sequence>
<evidence type="ECO:0000313" key="4">
    <source>
        <dbReference type="Proteomes" id="UP001202328"/>
    </source>
</evidence>
<dbReference type="Proteomes" id="UP001202328">
    <property type="component" value="Unassembled WGS sequence"/>
</dbReference>
<gene>
    <name evidence="3" type="ORF">MKW98_004361</name>
</gene>
<proteinExistence type="predicted"/>
<dbReference type="InterPro" id="IPR024964">
    <property type="entry name" value="CTLH/CRA"/>
</dbReference>
<accession>A0AAD4SPY8</accession>
<reference evidence="3" key="1">
    <citation type="submission" date="2022-04" db="EMBL/GenBank/DDBJ databases">
        <title>A functionally conserved STORR gene fusion in Papaver species that diverged 16.8 million years ago.</title>
        <authorList>
            <person name="Catania T."/>
        </authorList>
    </citation>
    <scope>NUCLEOTIDE SEQUENCE</scope>
    <source>
        <strain evidence="3">S-188037</strain>
    </source>
</reference>
<evidence type="ECO:0000256" key="1">
    <source>
        <dbReference type="SAM" id="MobiDB-lite"/>
    </source>
</evidence>
<evidence type="ECO:0000259" key="2">
    <source>
        <dbReference type="PROSITE" id="PS50897"/>
    </source>
</evidence>
<feature type="region of interest" description="Disordered" evidence="1">
    <location>
        <begin position="637"/>
        <end position="665"/>
    </location>
</feature>
<feature type="region of interest" description="Disordered" evidence="1">
    <location>
        <begin position="369"/>
        <end position="402"/>
    </location>
</feature>
<organism evidence="3 4">
    <name type="scientific">Papaver atlanticum</name>
    <dbReference type="NCBI Taxonomy" id="357466"/>
    <lineage>
        <taxon>Eukaryota</taxon>
        <taxon>Viridiplantae</taxon>
        <taxon>Streptophyta</taxon>
        <taxon>Embryophyta</taxon>
        <taxon>Tracheophyta</taxon>
        <taxon>Spermatophyta</taxon>
        <taxon>Magnoliopsida</taxon>
        <taxon>Ranunculales</taxon>
        <taxon>Papaveraceae</taxon>
        <taxon>Papaveroideae</taxon>
        <taxon>Papaver</taxon>
    </lineage>
</organism>
<feature type="compositionally biased region" description="Polar residues" evidence="1">
    <location>
        <begin position="376"/>
        <end position="388"/>
    </location>
</feature>
<dbReference type="AlphaFoldDB" id="A0AAD4SPY8"/>
<dbReference type="SMART" id="SM00668">
    <property type="entry name" value="CTLH"/>
    <property type="match status" value="2"/>
</dbReference>
<dbReference type="InterPro" id="IPR050618">
    <property type="entry name" value="Ubq-SigPath_Reg"/>
</dbReference>
<comment type="caution">
    <text evidence="3">The sequence shown here is derived from an EMBL/GenBank/DDBJ whole genome shotgun (WGS) entry which is preliminary data.</text>
</comment>
<dbReference type="EMBL" id="JAJJMB010009125">
    <property type="protein sequence ID" value="KAI3915920.1"/>
    <property type="molecule type" value="Genomic_DNA"/>
</dbReference>
<dbReference type="PANTHER" id="PTHR12864">
    <property type="entry name" value="RAN BINDING PROTEIN 9-RELATED"/>
    <property type="match status" value="1"/>
</dbReference>
<feature type="domain" description="CTLH" evidence="2">
    <location>
        <begin position="44"/>
        <end position="100"/>
    </location>
</feature>
<dbReference type="InterPro" id="IPR006595">
    <property type="entry name" value="CTLH_C"/>
</dbReference>
<dbReference type="Pfam" id="PF10607">
    <property type="entry name" value="CTLH"/>
    <property type="match status" value="2"/>
</dbReference>
<protein>
    <recommendedName>
        <fullName evidence="2">CTLH domain-containing protein</fullName>
    </recommendedName>
</protein>
<keyword evidence="4" id="KW-1185">Reference proteome</keyword>
<name>A0AAD4SPY8_9MAGN</name>
<evidence type="ECO:0000313" key="3">
    <source>
        <dbReference type="EMBL" id="KAI3915920.1"/>
    </source>
</evidence>
<feature type="domain" description="CTLH" evidence="2">
    <location>
        <begin position="460"/>
        <end position="517"/>
    </location>
</feature>